<feature type="non-terminal residue" evidence="1">
    <location>
        <position position="41"/>
    </location>
</feature>
<proteinExistence type="predicted"/>
<evidence type="ECO:0000313" key="1">
    <source>
        <dbReference type="EMBL" id="EJW99966.1"/>
    </source>
</evidence>
<gene>
    <name evidence="1" type="ORF">EVA_11925</name>
</gene>
<sequence length="41" mass="4392">MADKRLDQENVLTDFDYALIVKGADVAKISKADLAKVVGGL</sequence>
<dbReference type="AlphaFoldDB" id="J9FY93"/>
<protein>
    <submittedName>
        <fullName evidence="1">Uncharacterized protein</fullName>
    </submittedName>
</protein>
<reference evidence="1" key="1">
    <citation type="journal article" date="2012" name="PLoS ONE">
        <title>Gene sets for utilization of primary and secondary nutrition supplies in the distal gut of endangered iberian lynx.</title>
        <authorList>
            <person name="Alcaide M."/>
            <person name="Messina E."/>
            <person name="Richter M."/>
            <person name="Bargiela R."/>
            <person name="Peplies J."/>
            <person name="Huws S.A."/>
            <person name="Newbold C.J."/>
            <person name="Golyshin P.N."/>
            <person name="Simon M.A."/>
            <person name="Lopez G."/>
            <person name="Yakimov M.M."/>
            <person name="Ferrer M."/>
        </authorList>
    </citation>
    <scope>NUCLEOTIDE SEQUENCE</scope>
</reference>
<comment type="caution">
    <text evidence="1">The sequence shown here is derived from an EMBL/GenBank/DDBJ whole genome shotgun (WGS) entry which is preliminary data.</text>
</comment>
<dbReference type="EMBL" id="AMCI01003582">
    <property type="protein sequence ID" value="EJW99966.1"/>
    <property type="molecule type" value="Genomic_DNA"/>
</dbReference>
<name>J9FY93_9ZZZZ</name>
<accession>J9FY93</accession>
<organism evidence="1">
    <name type="scientific">gut metagenome</name>
    <dbReference type="NCBI Taxonomy" id="749906"/>
    <lineage>
        <taxon>unclassified sequences</taxon>
        <taxon>metagenomes</taxon>
        <taxon>organismal metagenomes</taxon>
    </lineage>
</organism>